<proteinExistence type="predicted"/>
<evidence type="ECO:0000313" key="3">
    <source>
        <dbReference type="Proteomes" id="UP000436016"/>
    </source>
</evidence>
<organism evidence="2 3">
    <name type="scientific">Oceanomicrobium pacificus</name>
    <dbReference type="NCBI Taxonomy" id="2692916"/>
    <lineage>
        <taxon>Bacteria</taxon>
        <taxon>Pseudomonadati</taxon>
        <taxon>Pseudomonadota</taxon>
        <taxon>Alphaproteobacteria</taxon>
        <taxon>Rhodobacterales</taxon>
        <taxon>Paracoccaceae</taxon>
        <taxon>Oceanomicrobium</taxon>
    </lineage>
</organism>
<dbReference type="InterPro" id="IPR001853">
    <property type="entry name" value="DSBA-like_thioredoxin_dom"/>
</dbReference>
<dbReference type="Gene3D" id="3.40.30.10">
    <property type="entry name" value="Glutaredoxin"/>
    <property type="match status" value="1"/>
</dbReference>
<name>A0A6B0TUP7_9RHOB</name>
<feature type="domain" description="DSBA-like thioredoxin" evidence="1">
    <location>
        <begin position="11"/>
        <end position="211"/>
    </location>
</feature>
<dbReference type="AlphaFoldDB" id="A0A6B0TUP7"/>
<dbReference type="EMBL" id="WUWG01000006">
    <property type="protein sequence ID" value="MXU66529.1"/>
    <property type="molecule type" value="Genomic_DNA"/>
</dbReference>
<dbReference type="SUPFAM" id="SSF52833">
    <property type="entry name" value="Thioredoxin-like"/>
    <property type="match status" value="1"/>
</dbReference>
<comment type="caution">
    <text evidence="2">The sequence shown here is derived from an EMBL/GenBank/DDBJ whole genome shotgun (WGS) entry which is preliminary data.</text>
</comment>
<dbReference type="CDD" id="cd03024">
    <property type="entry name" value="DsbA_FrnE"/>
    <property type="match status" value="1"/>
</dbReference>
<dbReference type="Proteomes" id="UP000436016">
    <property type="component" value="Unassembled WGS sequence"/>
</dbReference>
<reference evidence="2 3" key="1">
    <citation type="submission" date="2019-12" db="EMBL/GenBank/DDBJ databases">
        <title>Strain KN286 was isolated from seawater, which was collected from Caroline Seamount in the tropical western Pacific.</title>
        <authorList>
            <person name="Wang Q."/>
        </authorList>
    </citation>
    <scope>NUCLEOTIDE SEQUENCE [LARGE SCALE GENOMIC DNA]</scope>
    <source>
        <strain evidence="2 3">KN286</strain>
    </source>
</reference>
<dbReference type="PANTHER" id="PTHR13887:SF41">
    <property type="entry name" value="THIOREDOXIN SUPERFAMILY PROTEIN"/>
    <property type="match status" value="1"/>
</dbReference>
<dbReference type="Pfam" id="PF01323">
    <property type="entry name" value="DSBA"/>
    <property type="match status" value="1"/>
</dbReference>
<gene>
    <name evidence="2" type="ORF">GSH16_13840</name>
</gene>
<evidence type="ECO:0000259" key="1">
    <source>
        <dbReference type="Pfam" id="PF01323"/>
    </source>
</evidence>
<sequence length="222" mass="24447">MTDHAISPLRVDIISDVVCPWCIIGYRQLAAAAEAEGAALEVHWHPFELNPDMVPEGEDLREHVARKYGSSTADSDAARARLSSLGAELGFDIRFTPDSRIYNTFQAHQLLHWAGTLGQEHALKMALFAAYFTDRRDVSDPAVLVEICQNIGLDAAEAKAVLEDARYAQTVREAEAVWTRQGIRGVPAMIFSGRYLVSGAQGIENYRKVLQQLADAPQPLDA</sequence>
<protein>
    <submittedName>
        <fullName evidence="2">DsbA family oxidoreductase</fullName>
    </submittedName>
</protein>
<accession>A0A6B0TUP7</accession>
<dbReference type="GO" id="GO:0016491">
    <property type="term" value="F:oxidoreductase activity"/>
    <property type="evidence" value="ECO:0007669"/>
    <property type="project" value="InterPro"/>
</dbReference>
<dbReference type="RefSeq" id="WP_160856108.1">
    <property type="nucleotide sequence ID" value="NZ_WUWG01000006.1"/>
</dbReference>
<dbReference type="PANTHER" id="PTHR13887">
    <property type="entry name" value="GLUTATHIONE S-TRANSFERASE KAPPA"/>
    <property type="match status" value="1"/>
</dbReference>
<keyword evidence="3" id="KW-1185">Reference proteome</keyword>
<evidence type="ECO:0000313" key="2">
    <source>
        <dbReference type="EMBL" id="MXU66529.1"/>
    </source>
</evidence>
<dbReference type="InterPro" id="IPR036249">
    <property type="entry name" value="Thioredoxin-like_sf"/>
</dbReference>